<evidence type="ECO:0000313" key="2">
    <source>
        <dbReference type="EMBL" id="RSH77141.1"/>
    </source>
</evidence>
<organism evidence="2 3">
    <name type="scientific">Apiotrichum porosum</name>
    <dbReference type="NCBI Taxonomy" id="105984"/>
    <lineage>
        <taxon>Eukaryota</taxon>
        <taxon>Fungi</taxon>
        <taxon>Dikarya</taxon>
        <taxon>Basidiomycota</taxon>
        <taxon>Agaricomycotina</taxon>
        <taxon>Tremellomycetes</taxon>
        <taxon>Trichosporonales</taxon>
        <taxon>Trichosporonaceae</taxon>
        <taxon>Apiotrichum</taxon>
    </lineage>
</organism>
<dbReference type="AlphaFoldDB" id="A0A427XE00"/>
<comment type="caution">
    <text evidence="2">The sequence shown here is derived from an EMBL/GenBank/DDBJ whole genome shotgun (WGS) entry which is preliminary data.</text>
</comment>
<name>A0A427XE00_9TREE</name>
<dbReference type="Proteomes" id="UP000279236">
    <property type="component" value="Unassembled WGS sequence"/>
</dbReference>
<dbReference type="EMBL" id="RSCE01000018">
    <property type="protein sequence ID" value="RSH77141.1"/>
    <property type="molecule type" value="Genomic_DNA"/>
</dbReference>
<feature type="region of interest" description="Disordered" evidence="1">
    <location>
        <begin position="147"/>
        <end position="174"/>
    </location>
</feature>
<protein>
    <submittedName>
        <fullName evidence="2">Uncharacterized protein</fullName>
    </submittedName>
</protein>
<evidence type="ECO:0000256" key="1">
    <source>
        <dbReference type="SAM" id="MobiDB-lite"/>
    </source>
</evidence>
<dbReference type="RefSeq" id="XP_028472288.1">
    <property type="nucleotide sequence ID" value="XM_028619419.1"/>
</dbReference>
<evidence type="ECO:0000313" key="3">
    <source>
        <dbReference type="Proteomes" id="UP000279236"/>
    </source>
</evidence>
<dbReference type="GeneID" id="39588317"/>
<proteinExistence type="predicted"/>
<reference evidence="2 3" key="1">
    <citation type="submission" date="2018-11" db="EMBL/GenBank/DDBJ databases">
        <title>Genome sequence of Apiotrichum porosum DSM 27194.</title>
        <authorList>
            <person name="Aliyu H."/>
            <person name="Gorte O."/>
            <person name="Ochsenreither K."/>
        </authorList>
    </citation>
    <scope>NUCLEOTIDE SEQUENCE [LARGE SCALE GENOMIC DNA]</scope>
    <source>
        <strain evidence="2 3">DSM 27194</strain>
    </source>
</reference>
<sequence length="174" mass="19640">MPKAAKVPPSAQVDPRMRVDKRACATVASKSGLDKDHPTRSKFWTPPEHQHPRRQAVHPYDRAHRTLFTPSNRDISNLNPEVQAALRVMRNAAAYLDKDNDKRRRQVALEEAITTIKSTYVPKSAAELKRAEELELSRQRNAYRQRKRELLARFASQGHEAPSGSVPPESDGTG</sequence>
<accession>A0A427XE00</accession>
<gene>
    <name evidence="2" type="ORF">EHS24_003774</name>
</gene>
<keyword evidence="3" id="KW-1185">Reference proteome</keyword>
<feature type="region of interest" description="Disordered" evidence="1">
    <location>
        <begin position="27"/>
        <end position="61"/>
    </location>
</feature>
<feature type="region of interest" description="Disordered" evidence="1">
    <location>
        <begin position="1"/>
        <end position="20"/>
    </location>
</feature>